<dbReference type="InterPro" id="IPR000531">
    <property type="entry name" value="Beta-barrel_TonB"/>
</dbReference>
<evidence type="ECO:0000256" key="10">
    <source>
        <dbReference type="SAM" id="SignalP"/>
    </source>
</evidence>
<protein>
    <submittedName>
        <fullName evidence="13">SusC/RagA family TonB-linked outer membrane protein</fullName>
    </submittedName>
</protein>
<reference evidence="13 14" key="1">
    <citation type="submission" date="2018-01" db="EMBL/GenBank/DDBJ databases">
        <authorList>
            <person name="Gaut B.S."/>
            <person name="Morton B.R."/>
            <person name="Clegg M.T."/>
            <person name="Duvall M.R."/>
        </authorList>
    </citation>
    <scope>NUCLEOTIDE SEQUENCE [LARGE SCALE GENOMIC DNA]</scope>
    <source>
        <strain evidence="13 14">HR-AV</strain>
    </source>
</reference>
<comment type="caution">
    <text evidence="13">The sequence shown here is derived from an EMBL/GenBank/DDBJ whole genome shotgun (WGS) entry which is preliminary data.</text>
</comment>
<dbReference type="Pfam" id="PF07715">
    <property type="entry name" value="Plug"/>
    <property type="match status" value="1"/>
</dbReference>
<keyword evidence="6 8" id="KW-0472">Membrane</keyword>
<dbReference type="SUPFAM" id="SSF56935">
    <property type="entry name" value="Porins"/>
    <property type="match status" value="1"/>
</dbReference>
<proteinExistence type="inferred from homology"/>
<sequence length="1054" mass="112248">MKKRLLYFIAVFLFVASTVMAQNRTITGTVTDKSDGGPIPGVSVLVKGSSIGAQTDIEGKYSIAAPANSTLVFKFVGYSTKEVTVGATSTVNISLEQDAKQLGEVVVTALGVTKVKRDLGYATQTVKGDQLADKGDVNIINTLQGKVAGVDITGASGNAGSSSNIILRGISSFTGNNSPLFVVDGVPVSNDLDQSTTTLYGNQPANRALDLNLNNIESMNILQGPAAAALYGSRASNGAIIITTKRGSGVKGKTAVTFSSSYGVQNVYGFADLQNKYGQGAGGAFNSVSGNSWGPAFGSTPSLANGLVVATGTTPNVNGVVYQPGSSIAYNNYKNNLIDYFNQGTSFENNLSINSGDAKNNYGLTLGNTNQTGILPTSEFKKLNAQFTANLSLTDKLTLGTSINYFNTIQNGATTQGNGANSSMFGIWGVTRSTDFNYYKNNYINADGSNNWFIAGRDNPYFAANSNSLTSNLSRVMGNVNLGYDVFSWLNVGYRLGLDTYTDRRKRSVAIGSTQAASSAGSVMNDQFFRSEFNGDLLITAKKSNIFVDGLNASVLLGQNINQRVYQNATVKATGLSIPGYWNVANGSSFTESGEASSKRRLIGYYAQMSLGYKNYLFLELTGRVDQSSTLPTENNTFFYPSVSSSFVFTDAFNIQSDILSMGKVRASYAKVGKDANPYVLSNTYSSWSFGNNVATYNFPSGSILGYGADATIANPLLSPEFTSSYEFGTNLSFLKDRINLDLTYYNQSSKNQIIAVGLPASSGYDSRYTNIGEITNKGIEATLGVTAIGKGGFRWDVSANFAKNNNKVVSIAEGVPSFAVPGSAFGGVIPSVVVGQPYGVIMGSTYNRNENGDLLIDPKTGLYAGTTPNQVVANPNRDWTAGLTNTFKYKNFTLSALVDYKKGGQLVSWTIATLRGNGSLAETGVDREMPHILPGVIANSDGSFVPNNIQIPAQTYWNSGFGGIGGGEFAVFDATTFRMRELTLSYDLKGSMIKTSAINNIRFTVYGRNLFYYAPNSPIDPEVNTQGAGNIRGLELQSAPNTRNFGASIKVSF</sequence>
<dbReference type="OrthoDB" id="9768177at2"/>
<evidence type="ECO:0000313" key="13">
    <source>
        <dbReference type="EMBL" id="POY37055.1"/>
    </source>
</evidence>
<keyword evidence="2 8" id="KW-0813">Transport</keyword>
<evidence type="ECO:0000256" key="5">
    <source>
        <dbReference type="ARBA" id="ARBA00023077"/>
    </source>
</evidence>
<keyword evidence="14" id="KW-1185">Reference proteome</keyword>
<evidence type="ECO:0000256" key="2">
    <source>
        <dbReference type="ARBA" id="ARBA00022448"/>
    </source>
</evidence>
<evidence type="ECO:0000259" key="11">
    <source>
        <dbReference type="Pfam" id="PF00593"/>
    </source>
</evidence>
<comment type="similarity">
    <text evidence="8 9">Belongs to the TonB-dependent receptor family.</text>
</comment>
<name>A0A2S5A3D0_9SPHI</name>
<evidence type="ECO:0000256" key="9">
    <source>
        <dbReference type="RuleBase" id="RU003357"/>
    </source>
</evidence>
<organism evidence="13 14">
    <name type="scientific">Solitalea longa</name>
    <dbReference type="NCBI Taxonomy" id="2079460"/>
    <lineage>
        <taxon>Bacteria</taxon>
        <taxon>Pseudomonadati</taxon>
        <taxon>Bacteroidota</taxon>
        <taxon>Sphingobacteriia</taxon>
        <taxon>Sphingobacteriales</taxon>
        <taxon>Sphingobacteriaceae</taxon>
        <taxon>Solitalea</taxon>
    </lineage>
</organism>
<dbReference type="InterPro" id="IPR012910">
    <property type="entry name" value="Plug_dom"/>
</dbReference>
<dbReference type="Pfam" id="PF00593">
    <property type="entry name" value="TonB_dep_Rec_b-barrel"/>
    <property type="match status" value="1"/>
</dbReference>
<dbReference type="Pfam" id="PF13715">
    <property type="entry name" value="CarbopepD_reg_2"/>
    <property type="match status" value="1"/>
</dbReference>
<dbReference type="GO" id="GO:0009279">
    <property type="term" value="C:cell outer membrane"/>
    <property type="evidence" value="ECO:0007669"/>
    <property type="project" value="UniProtKB-SubCell"/>
</dbReference>
<feature type="signal peptide" evidence="10">
    <location>
        <begin position="1"/>
        <end position="21"/>
    </location>
</feature>
<evidence type="ECO:0000256" key="7">
    <source>
        <dbReference type="ARBA" id="ARBA00023237"/>
    </source>
</evidence>
<keyword evidence="5 9" id="KW-0798">TonB box</keyword>
<keyword evidence="4 8" id="KW-0812">Transmembrane</keyword>
<feature type="domain" description="TonB-dependent receptor plug" evidence="12">
    <location>
        <begin position="116"/>
        <end position="239"/>
    </location>
</feature>
<dbReference type="InterPro" id="IPR037066">
    <property type="entry name" value="Plug_dom_sf"/>
</dbReference>
<accession>A0A2S5A3D0</accession>
<evidence type="ECO:0000313" key="14">
    <source>
        <dbReference type="Proteomes" id="UP000236893"/>
    </source>
</evidence>
<evidence type="ECO:0000256" key="4">
    <source>
        <dbReference type="ARBA" id="ARBA00022692"/>
    </source>
</evidence>
<gene>
    <name evidence="13" type="ORF">C3K47_08330</name>
</gene>
<evidence type="ECO:0000256" key="1">
    <source>
        <dbReference type="ARBA" id="ARBA00004571"/>
    </source>
</evidence>
<comment type="subcellular location">
    <subcellularLocation>
        <location evidence="1 8">Cell outer membrane</location>
        <topology evidence="1 8">Multi-pass membrane protein</topology>
    </subcellularLocation>
</comment>
<dbReference type="NCBIfam" id="TIGR04057">
    <property type="entry name" value="SusC_RagA_signa"/>
    <property type="match status" value="1"/>
</dbReference>
<feature type="domain" description="TonB-dependent receptor-like beta-barrel" evidence="11">
    <location>
        <begin position="435"/>
        <end position="910"/>
    </location>
</feature>
<dbReference type="InterPro" id="IPR023997">
    <property type="entry name" value="TonB-dep_OMP_SusC/RagA_CS"/>
</dbReference>
<dbReference type="PROSITE" id="PS52016">
    <property type="entry name" value="TONB_DEPENDENT_REC_3"/>
    <property type="match status" value="1"/>
</dbReference>
<dbReference type="InterPro" id="IPR008969">
    <property type="entry name" value="CarboxyPept-like_regulatory"/>
</dbReference>
<dbReference type="InterPro" id="IPR036942">
    <property type="entry name" value="Beta-barrel_TonB_sf"/>
</dbReference>
<evidence type="ECO:0000256" key="8">
    <source>
        <dbReference type="PROSITE-ProRule" id="PRU01360"/>
    </source>
</evidence>
<dbReference type="SUPFAM" id="SSF49464">
    <property type="entry name" value="Carboxypeptidase regulatory domain-like"/>
    <property type="match status" value="1"/>
</dbReference>
<dbReference type="Proteomes" id="UP000236893">
    <property type="component" value="Unassembled WGS sequence"/>
</dbReference>
<dbReference type="InterPro" id="IPR023996">
    <property type="entry name" value="TonB-dep_OMP_SusC/RagA"/>
</dbReference>
<keyword evidence="7 8" id="KW-0998">Cell outer membrane</keyword>
<evidence type="ECO:0000256" key="3">
    <source>
        <dbReference type="ARBA" id="ARBA00022452"/>
    </source>
</evidence>
<keyword evidence="3 8" id="KW-1134">Transmembrane beta strand</keyword>
<dbReference type="AlphaFoldDB" id="A0A2S5A3D0"/>
<feature type="chain" id="PRO_5015434793" evidence="10">
    <location>
        <begin position="22"/>
        <end position="1054"/>
    </location>
</feature>
<dbReference type="Gene3D" id="2.170.130.10">
    <property type="entry name" value="TonB-dependent receptor, plug domain"/>
    <property type="match status" value="1"/>
</dbReference>
<evidence type="ECO:0000256" key="6">
    <source>
        <dbReference type="ARBA" id="ARBA00023136"/>
    </source>
</evidence>
<dbReference type="EMBL" id="PQVF01000005">
    <property type="protein sequence ID" value="POY37055.1"/>
    <property type="molecule type" value="Genomic_DNA"/>
</dbReference>
<evidence type="ECO:0000259" key="12">
    <source>
        <dbReference type="Pfam" id="PF07715"/>
    </source>
</evidence>
<dbReference type="InterPro" id="IPR039426">
    <property type="entry name" value="TonB-dep_rcpt-like"/>
</dbReference>
<dbReference type="NCBIfam" id="TIGR04056">
    <property type="entry name" value="OMP_RagA_SusC"/>
    <property type="match status" value="1"/>
</dbReference>
<keyword evidence="10" id="KW-0732">Signal</keyword>
<dbReference type="Gene3D" id="2.60.40.1120">
    <property type="entry name" value="Carboxypeptidase-like, regulatory domain"/>
    <property type="match status" value="1"/>
</dbReference>
<dbReference type="RefSeq" id="WP_103788665.1">
    <property type="nucleotide sequence ID" value="NZ_PQVF01000005.1"/>
</dbReference>
<dbReference type="Gene3D" id="2.40.170.20">
    <property type="entry name" value="TonB-dependent receptor, beta-barrel domain"/>
    <property type="match status" value="1"/>
</dbReference>